<evidence type="ECO:0000313" key="3">
    <source>
        <dbReference type="EMBL" id="GFG33436.1"/>
    </source>
</evidence>
<evidence type="ECO:0000256" key="1">
    <source>
        <dbReference type="SAM" id="Phobius"/>
    </source>
</evidence>
<gene>
    <name evidence="3" type="ORF">Cfor_03126</name>
</gene>
<protein>
    <recommendedName>
        <fullName evidence="2">Reverse transcriptase domain-containing protein</fullName>
    </recommendedName>
</protein>
<dbReference type="EMBL" id="BLKM01005108">
    <property type="protein sequence ID" value="GFG33436.1"/>
    <property type="molecule type" value="Genomic_DNA"/>
</dbReference>
<dbReference type="PROSITE" id="PS50878">
    <property type="entry name" value="RT_POL"/>
    <property type="match status" value="1"/>
</dbReference>
<dbReference type="AlphaFoldDB" id="A0A6L2PM26"/>
<dbReference type="OrthoDB" id="414730at2759"/>
<dbReference type="InParanoid" id="A0A6L2PM26"/>
<evidence type="ECO:0000259" key="2">
    <source>
        <dbReference type="PROSITE" id="PS50878"/>
    </source>
</evidence>
<accession>A0A6L2PM26</accession>
<dbReference type="PANTHER" id="PTHR33332">
    <property type="entry name" value="REVERSE TRANSCRIPTASE DOMAIN-CONTAINING PROTEIN"/>
    <property type="match status" value="1"/>
</dbReference>
<feature type="non-terminal residue" evidence="3">
    <location>
        <position position="117"/>
    </location>
</feature>
<keyword evidence="1" id="KW-1133">Transmembrane helix</keyword>
<name>A0A6L2PM26_COPFO</name>
<evidence type="ECO:0000313" key="4">
    <source>
        <dbReference type="Proteomes" id="UP000502823"/>
    </source>
</evidence>
<sequence length="117" mass="13558">MNTSSSWEHVKSGVPQGSILGLFLFVLYINDLPKLARSNMSITLHADNTSVLVTNYDRDEYKKAMNKIVSDINEWFNSNLLHLNYEKTSMLEFRPRIYNMISTDVSYNNNFISNSNR</sequence>
<keyword evidence="1" id="KW-0812">Transmembrane</keyword>
<comment type="caution">
    <text evidence="3">The sequence shown here is derived from an EMBL/GenBank/DDBJ whole genome shotgun (WGS) entry which is preliminary data.</text>
</comment>
<feature type="domain" description="Reverse transcriptase" evidence="2">
    <location>
        <begin position="1"/>
        <end position="112"/>
    </location>
</feature>
<proteinExistence type="predicted"/>
<dbReference type="Pfam" id="PF00078">
    <property type="entry name" value="RVT_1"/>
    <property type="match status" value="1"/>
</dbReference>
<reference evidence="4" key="1">
    <citation type="submission" date="2020-01" db="EMBL/GenBank/DDBJ databases">
        <title>Draft genome sequence of the Termite Coptotermes fromosanus.</title>
        <authorList>
            <person name="Itakura S."/>
            <person name="Yosikawa Y."/>
            <person name="Umezawa K."/>
        </authorList>
    </citation>
    <scope>NUCLEOTIDE SEQUENCE [LARGE SCALE GENOMIC DNA]</scope>
</reference>
<feature type="transmembrane region" description="Helical" evidence="1">
    <location>
        <begin position="12"/>
        <end position="30"/>
    </location>
</feature>
<dbReference type="InterPro" id="IPR000477">
    <property type="entry name" value="RT_dom"/>
</dbReference>
<organism evidence="3 4">
    <name type="scientific">Coptotermes formosanus</name>
    <name type="common">Formosan subterranean termite</name>
    <dbReference type="NCBI Taxonomy" id="36987"/>
    <lineage>
        <taxon>Eukaryota</taxon>
        <taxon>Metazoa</taxon>
        <taxon>Ecdysozoa</taxon>
        <taxon>Arthropoda</taxon>
        <taxon>Hexapoda</taxon>
        <taxon>Insecta</taxon>
        <taxon>Pterygota</taxon>
        <taxon>Neoptera</taxon>
        <taxon>Polyneoptera</taxon>
        <taxon>Dictyoptera</taxon>
        <taxon>Blattodea</taxon>
        <taxon>Blattoidea</taxon>
        <taxon>Termitoidae</taxon>
        <taxon>Rhinotermitidae</taxon>
        <taxon>Coptotermes</taxon>
    </lineage>
</organism>
<keyword evidence="1" id="KW-0472">Membrane</keyword>
<dbReference type="Proteomes" id="UP000502823">
    <property type="component" value="Unassembled WGS sequence"/>
</dbReference>
<keyword evidence="4" id="KW-1185">Reference proteome</keyword>